<evidence type="ECO:0000256" key="1">
    <source>
        <dbReference type="ARBA" id="ARBA00022737"/>
    </source>
</evidence>
<name>A0A853G498_9BURK</name>
<gene>
    <name evidence="5" type="ORF">H0A72_09565</name>
</gene>
<dbReference type="PANTHER" id="PTHR44227:SF3">
    <property type="entry name" value="PROTEIN O-MANNOSYL-TRANSFERASE TMTC4"/>
    <property type="match status" value="1"/>
</dbReference>
<dbReference type="Proteomes" id="UP000559809">
    <property type="component" value="Unassembled WGS sequence"/>
</dbReference>
<evidence type="ECO:0000256" key="3">
    <source>
        <dbReference type="PROSITE-ProRule" id="PRU00339"/>
    </source>
</evidence>
<feature type="signal peptide" evidence="4">
    <location>
        <begin position="1"/>
        <end position="25"/>
    </location>
</feature>
<dbReference type="InterPro" id="IPR011990">
    <property type="entry name" value="TPR-like_helical_dom_sf"/>
</dbReference>
<dbReference type="SUPFAM" id="SSF48452">
    <property type="entry name" value="TPR-like"/>
    <property type="match status" value="2"/>
</dbReference>
<evidence type="ECO:0000313" key="6">
    <source>
        <dbReference type="Proteomes" id="UP000559809"/>
    </source>
</evidence>
<dbReference type="GO" id="GO:0035269">
    <property type="term" value="P:protein O-linked glycosylation via mannose"/>
    <property type="evidence" value="ECO:0007669"/>
    <property type="project" value="TreeGrafter"/>
</dbReference>
<dbReference type="Pfam" id="PF14559">
    <property type="entry name" value="TPR_19"/>
    <property type="match status" value="2"/>
</dbReference>
<organism evidence="5 6">
    <name type="scientific">Parapusillimonas granuli</name>
    <dbReference type="NCBI Taxonomy" id="380911"/>
    <lineage>
        <taxon>Bacteria</taxon>
        <taxon>Pseudomonadati</taxon>
        <taxon>Pseudomonadota</taxon>
        <taxon>Betaproteobacteria</taxon>
        <taxon>Burkholderiales</taxon>
        <taxon>Alcaligenaceae</taxon>
        <taxon>Parapusillimonas</taxon>
    </lineage>
</organism>
<feature type="repeat" description="TPR" evidence="3">
    <location>
        <begin position="547"/>
        <end position="580"/>
    </location>
</feature>
<comment type="caution">
    <text evidence="5">The sequence shown here is derived from an EMBL/GenBank/DDBJ whole genome shotgun (WGS) entry which is preliminary data.</text>
</comment>
<evidence type="ECO:0000256" key="4">
    <source>
        <dbReference type="SAM" id="SignalP"/>
    </source>
</evidence>
<dbReference type="GO" id="GO:0030968">
    <property type="term" value="P:endoplasmic reticulum unfolded protein response"/>
    <property type="evidence" value="ECO:0007669"/>
    <property type="project" value="TreeGrafter"/>
</dbReference>
<dbReference type="RefSeq" id="WP_180154840.1">
    <property type="nucleotide sequence ID" value="NZ_JACCEM010000004.1"/>
</dbReference>
<dbReference type="Pfam" id="PF13432">
    <property type="entry name" value="TPR_16"/>
    <property type="match status" value="1"/>
</dbReference>
<keyword evidence="1" id="KW-0677">Repeat</keyword>
<dbReference type="PROSITE" id="PS50005">
    <property type="entry name" value="TPR"/>
    <property type="match status" value="2"/>
</dbReference>
<sequence>MKFPILLLSSALAPILVSWSAPAFSATVREADDAIERAEYIRLRAGDLPAVTLTGDILYRILASEIAATQGEYELAGQTMLDLARETSDPRLAKRAFQFSMSGRDMARALRAAREWALLAPRDPEAVASSLALAASSGQTAGLASALSARIEKAQNKEQAIAQASIIVGKMADKRLALEVLENAIPESLRNLPIAHLALADAAWAAADPARAVQEAEKALALQPNSDVAAQRVLEYGLKVDPDEAIEQAREYLQKNPGDRKLQLLLVKRLSDRGQYDQALAQLKAMRERSPEDFDLLYTEAEVNVHAERYDRAKALLQEYINVQTQRRRSVSDKASSAAADASDARLMLVRIAEKQKRYDEAIAQLDLIEDGALRFQAQVHKAVLQGRQGRLAQATATIKALKPQDTHERSVAALTLASILRESGRTDDAVDILVKADRDIPDSAEIKYDLAMLYERQGKIEAFEQLMRKVIELDPDNANAYNSLGYTFADQNRNLDEAEELLERALELEPDNPFILDSVGWYLYRTGDFQAAIEYLERSYRQLPAADVAAHLGEVFWVIGRKDEARRVWKQAYGEDPHNETLIKTLQRFGVKFP</sequence>
<dbReference type="Gene3D" id="1.25.40.10">
    <property type="entry name" value="Tetratricopeptide repeat domain"/>
    <property type="match status" value="3"/>
</dbReference>
<feature type="chain" id="PRO_5033055607" evidence="4">
    <location>
        <begin position="26"/>
        <end position="595"/>
    </location>
</feature>
<keyword evidence="2 3" id="KW-0802">TPR repeat</keyword>
<proteinExistence type="predicted"/>
<protein>
    <submittedName>
        <fullName evidence="5">Tetratricopeptide repeat protein</fullName>
    </submittedName>
</protein>
<evidence type="ECO:0000313" key="5">
    <source>
        <dbReference type="EMBL" id="NYT49551.1"/>
    </source>
</evidence>
<dbReference type="SMART" id="SM00028">
    <property type="entry name" value="TPR"/>
    <property type="match status" value="4"/>
</dbReference>
<keyword evidence="4" id="KW-0732">Signal</keyword>
<feature type="repeat" description="TPR" evidence="3">
    <location>
        <begin position="445"/>
        <end position="478"/>
    </location>
</feature>
<dbReference type="PROSITE" id="PS50293">
    <property type="entry name" value="TPR_REGION"/>
    <property type="match status" value="1"/>
</dbReference>
<dbReference type="InterPro" id="IPR052346">
    <property type="entry name" value="O-mannosyl-transferase_TMTC"/>
</dbReference>
<dbReference type="AlphaFoldDB" id="A0A853G498"/>
<dbReference type="GO" id="GO:0000030">
    <property type="term" value="F:mannosyltransferase activity"/>
    <property type="evidence" value="ECO:0007669"/>
    <property type="project" value="TreeGrafter"/>
</dbReference>
<keyword evidence="6" id="KW-1185">Reference proteome</keyword>
<evidence type="ECO:0000256" key="2">
    <source>
        <dbReference type="ARBA" id="ARBA00022803"/>
    </source>
</evidence>
<dbReference type="InterPro" id="IPR019734">
    <property type="entry name" value="TPR_rpt"/>
</dbReference>
<dbReference type="EMBL" id="JACCEM010000004">
    <property type="protein sequence ID" value="NYT49551.1"/>
    <property type="molecule type" value="Genomic_DNA"/>
</dbReference>
<reference evidence="5 6" key="1">
    <citation type="submission" date="2020-07" db="EMBL/GenBank/DDBJ databases">
        <title>Taxonomic revisions and descriptions of new bacterial species based on genomic comparisons in the high-G+C-content subgroup of the family Alcaligenaceae.</title>
        <authorList>
            <person name="Szabo A."/>
            <person name="Felfoldi T."/>
        </authorList>
    </citation>
    <scope>NUCLEOTIDE SEQUENCE [LARGE SCALE GENOMIC DNA]</scope>
    <source>
        <strain evidence="5 6">LMG 24012</strain>
    </source>
</reference>
<dbReference type="PANTHER" id="PTHR44227">
    <property type="match status" value="1"/>
</dbReference>
<accession>A0A853G498</accession>